<proteinExistence type="predicted"/>
<dbReference type="Proteomes" id="UP000688947">
    <property type="component" value="Unassembled WGS sequence"/>
</dbReference>
<dbReference type="OrthoDB" id="3050185at2759"/>
<dbReference type="AlphaFoldDB" id="A0A8T1TU65"/>
<organism evidence="1 2">
    <name type="scientific">Phytophthora cactorum</name>
    <dbReference type="NCBI Taxonomy" id="29920"/>
    <lineage>
        <taxon>Eukaryota</taxon>
        <taxon>Sar</taxon>
        <taxon>Stramenopiles</taxon>
        <taxon>Oomycota</taxon>
        <taxon>Peronosporomycetes</taxon>
        <taxon>Peronosporales</taxon>
        <taxon>Peronosporaceae</taxon>
        <taxon>Phytophthora</taxon>
    </lineage>
</organism>
<feature type="non-terminal residue" evidence="1">
    <location>
        <position position="1"/>
    </location>
</feature>
<name>A0A8T1TU65_9STRA</name>
<comment type="caution">
    <text evidence="1">The sequence shown here is derived from an EMBL/GenBank/DDBJ whole genome shotgun (WGS) entry which is preliminary data.</text>
</comment>
<protein>
    <submittedName>
        <fullName evidence="1">Uncharacterized protein</fullName>
    </submittedName>
</protein>
<evidence type="ECO:0000313" key="1">
    <source>
        <dbReference type="EMBL" id="KAG6948039.1"/>
    </source>
</evidence>
<dbReference type="EMBL" id="JAENGZ010001443">
    <property type="protein sequence ID" value="KAG6948039.1"/>
    <property type="molecule type" value="Genomic_DNA"/>
</dbReference>
<gene>
    <name evidence="1" type="ORF">JG687_00015730</name>
</gene>
<sequence>THRLGKRYKSVVPVIQGFRIPFVGTDSSSETSGKYAVLLRALFKPFRAAHDLIGDSDRSDEE</sequence>
<reference evidence="1" key="1">
    <citation type="submission" date="2021-01" db="EMBL/GenBank/DDBJ databases">
        <title>Phytophthora aleatoria, a newly-described species from Pinus radiata is distinct from Phytophthora cactorum isolates based on comparative genomics.</title>
        <authorList>
            <person name="Mcdougal R."/>
            <person name="Panda P."/>
            <person name="Williams N."/>
            <person name="Studholme D.J."/>
        </authorList>
    </citation>
    <scope>NUCLEOTIDE SEQUENCE</scope>
    <source>
        <strain evidence="1">NZFS 3830</strain>
    </source>
</reference>
<accession>A0A8T1TU65</accession>
<evidence type="ECO:0000313" key="2">
    <source>
        <dbReference type="Proteomes" id="UP000688947"/>
    </source>
</evidence>